<accession>A0A9P4KG97</accession>
<comment type="caution">
    <text evidence="3">The sequence shown here is derived from an EMBL/GenBank/DDBJ whole genome shotgun (WGS) entry which is preliminary data.</text>
</comment>
<dbReference type="AlphaFoldDB" id="A0A9P4KG97"/>
<proteinExistence type="predicted"/>
<name>A0A9P4KG97_9PLEO</name>
<feature type="signal peptide" evidence="2">
    <location>
        <begin position="1"/>
        <end position="19"/>
    </location>
</feature>
<evidence type="ECO:0000256" key="1">
    <source>
        <dbReference type="SAM" id="MobiDB-lite"/>
    </source>
</evidence>
<organism evidence="3 4">
    <name type="scientific">Lojkania enalia</name>
    <dbReference type="NCBI Taxonomy" id="147567"/>
    <lineage>
        <taxon>Eukaryota</taxon>
        <taxon>Fungi</taxon>
        <taxon>Dikarya</taxon>
        <taxon>Ascomycota</taxon>
        <taxon>Pezizomycotina</taxon>
        <taxon>Dothideomycetes</taxon>
        <taxon>Pleosporomycetidae</taxon>
        <taxon>Pleosporales</taxon>
        <taxon>Pleosporales incertae sedis</taxon>
        <taxon>Lojkania</taxon>
    </lineage>
</organism>
<sequence>MYFHPYFHLFLIFISLSYGVVDRCCGWDQVDSCCGTQDCDLFCCGCKISMLTYNLTPYTRLLSRLPGQLPGTMSPSLPKRLSATTERSAQLAPRPSRMLPVLPRKLHRGTRASQAERNVADEVDV</sequence>
<evidence type="ECO:0000313" key="4">
    <source>
        <dbReference type="Proteomes" id="UP000800093"/>
    </source>
</evidence>
<evidence type="ECO:0000313" key="3">
    <source>
        <dbReference type="EMBL" id="KAF2267606.1"/>
    </source>
</evidence>
<gene>
    <name evidence="3" type="ORF">CC78DRAFT_61970</name>
</gene>
<keyword evidence="4" id="KW-1185">Reference proteome</keyword>
<evidence type="ECO:0000256" key="2">
    <source>
        <dbReference type="SAM" id="SignalP"/>
    </source>
</evidence>
<dbReference type="Proteomes" id="UP000800093">
    <property type="component" value="Unassembled WGS sequence"/>
</dbReference>
<dbReference type="EMBL" id="ML986590">
    <property type="protein sequence ID" value="KAF2267606.1"/>
    <property type="molecule type" value="Genomic_DNA"/>
</dbReference>
<feature type="region of interest" description="Disordered" evidence="1">
    <location>
        <begin position="70"/>
        <end position="125"/>
    </location>
</feature>
<protein>
    <recommendedName>
        <fullName evidence="5">Secreted protein</fullName>
    </recommendedName>
</protein>
<keyword evidence="2" id="KW-0732">Signal</keyword>
<evidence type="ECO:0008006" key="5">
    <source>
        <dbReference type="Google" id="ProtNLM"/>
    </source>
</evidence>
<reference evidence="4" key="1">
    <citation type="journal article" date="2020" name="Stud. Mycol.">
        <title>101 Dothideomycetes genomes: A test case for predicting lifestyles and emergence of pathogens.</title>
        <authorList>
            <person name="Haridas S."/>
            <person name="Albert R."/>
            <person name="Binder M."/>
            <person name="Bloem J."/>
            <person name="LaButti K."/>
            <person name="Salamov A."/>
            <person name="Andreopoulos B."/>
            <person name="Baker S."/>
            <person name="Barry K."/>
            <person name="Bills G."/>
            <person name="Bluhm B."/>
            <person name="Cannon C."/>
            <person name="Castanera R."/>
            <person name="Culley D."/>
            <person name="Daum C."/>
            <person name="Ezra D."/>
            <person name="Gonzalez J."/>
            <person name="Henrissat B."/>
            <person name="Kuo A."/>
            <person name="Liang C."/>
            <person name="Lipzen A."/>
            <person name="Lutzoni F."/>
            <person name="Magnuson J."/>
            <person name="Mondo S."/>
            <person name="Nolan M."/>
            <person name="Ohm R."/>
            <person name="Pangilinan J."/>
            <person name="Park H.-J."/>
            <person name="Ramirez L."/>
            <person name="Alfaro M."/>
            <person name="Sun H."/>
            <person name="Tritt A."/>
            <person name="Yoshinaga Y."/>
            <person name="Zwiers L.-H."/>
            <person name="Turgeon B."/>
            <person name="Goodwin S."/>
            <person name="Spatafora J."/>
            <person name="Crous P."/>
            <person name="Grigoriev I."/>
        </authorList>
    </citation>
    <scope>NUCLEOTIDE SEQUENCE [LARGE SCALE GENOMIC DNA]</scope>
    <source>
        <strain evidence="4">CBS 304.66</strain>
    </source>
</reference>
<feature type="chain" id="PRO_5040379441" description="Secreted protein" evidence="2">
    <location>
        <begin position="20"/>
        <end position="125"/>
    </location>
</feature>